<dbReference type="AlphaFoldDB" id="M7AZ14"/>
<keyword evidence="4" id="KW-1185">Reference proteome</keyword>
<gene>
    <name evidence="3" type="ORF">UY3_17884</name>
</gene>
<evidence type="ECO:0000313" key="3">
    <source>
        <dbReference type="EMBL" id="EMP25048.1"/>
    </source>
</evidence>
<dbReference type="PANTHER" id="PTHR19441">
    <property type="entry name" value="WHEY ACDIC PROTEIN WAP"/>
    <property type="match status" value="1"/>
</dbReference>
<sequence length="355" mass="38295">MGICALLCFSDDDCPGAEKCCSVGCGRTCQTPVAVKKGECPAPINKRAVNCLMFCSTDADCPGSERCYSTGCGRECRLPVGVNPGYCPQFDPSILTICLVECNSDRECGLGRKCCSQGCHVYCMWAEPGSGFFSVPSAFPAPCVSKPRCWQCKPMCQAECALRELADSRRHQGLCCPLSPPQALQKGERGSGATSDQKHLSQDRSFPRERRWEEKKEEQAEAVSSVVVARPVPGCHTDKLGEVISVVGPTSGGCNVVWLDPHERDQAVLKRGPLNHSTCRGLPAPWMRAAESLRPQQAGKRAVILQKACKGWCSAQSLSKQGEAGDPFYSIRNGLHPHMGSSGEDRQGSCKLSTC</sequence>
<feature type="domain" description="WAP" evidence="2">
    <location>
        <begin position="1"/>
        <end position="32"/>
    </location>
</feature>
<accession>M7AZ14</accession>
<dbReference type="InterPro" id="IPR008197">
    <property type="entry name" value="WAP_dom"/>
</dbReference>
<dbReference type="EMBL" id="KB594770">
    <property type="protein sequence ID" value="EMP25048.1"/>
    <property type="molecule type" value="Genomic_DNA"/>
</dbReference>
<dbReference type="PROSITE" id="PS51390">
    <property type="entry name" value="WAP"/>
    <property type="match status" value="2"/>
</dbReference>
<evidence type="ECO:0000256" key="1">
    <source>
        <dbReference type="SAM" id="MobiDB-lite"/>
    </source>
</evidence>
<evidence type="ECO:0000259" key="2">
    <source>
        <dbReference type="PROSITE" id="PS51390"/>
    </source>
</evidence>
<dbReference type="Pfam" id="PF00095">
    <property type="entry name" value="WAP"/>
    <property type="match status" value="3"/>
</dbReference>
<dbReference type="MEROPS" id="I17.003"/>
<dbReference type="SMART" id="SM00217">
    <property type="entry name" value="WAP"/>
    <property type="match status" value="3"/>
</dbReference>
<feature type="region of interest" description="Disordered" evidence="1">
    <location>
        <begin position="183"/>
        <end position="220"/>
    </location>
</feature>
<dbReference type="GO" id="GO:0005615">
    <property type="term" value="C:extracellular space"/>
    <property type="evidence" value="ECO:0007669"/>
    <property type="project" value="TreeGrafter"/>
</dbReference>
<feature type="compositionally biased region" description="Basic and acidic residues" evidence="1">
    <location>
        <begin position="196"/>
        <end position="219"/>
    </location>
</feature>
<protein>
    <submittedName>
        <fullName evidence="3">WAP four-disulfide core domain protein 3</fullName>
    </submittedName>
</protein>
<feature type="domain" description="WAP" evidence="2">
    <location>
        <begin position="33"/>
        <end position="80"/>
    </location>
</feature>
<reference evidence="4" key="1">
    <citation type="journal article" date="2013" name="Nat. Genet.">
        <title>The draft genomes of soft-shell turtle and green sea turtle yield insights into the development and evolution of the turtle-specific body plan.</title>
        <authorList>
            <person name="Wang Z."/>
            <person name="Pascual-Anaya J."/>
            <person name="Zadissa A."/>
            <person name="Li W."/>
            <person name="Niimura Y."/>
            <person name="Huang Z."/>
            <person name="Li C."/>
            <person name="White S."/>
            <person name="Xiong Z."/>
            <person name="Fang D."/>
            <person name="Wang B."/>
            <person name="Ming Y."/>
            <person name="Chen Y."/>
            <person name="Zheng Y."/>
            <person name="Kuraku S."/>
            <person name="Pignatelli M."/>
            <person name="Herrero J."/>
            <person name="Beal K."/>
            <person name="Nozawa M."/>
            <person name="Li Q."/>
            <person name="Wang J."/>
            <person name="Zhang H."/>
            <person name="Yu L."/>
            <person name="Shigenobu S."/>
            <person name="Wang J."/>
            <person name="Liu J."/>
            <person name="Flicek P."/>
            <person name="Searle S."/>
            <person name="Wang J."/>
            <person name="Kuratani S."/>
            <person name="Yin Y."/>
            <person name="Aken B."/>
            <person name="Zhang G."/>
            <person name="Irie N."/>
        </authorList>
    </citation>
    <scope>NUCLEOTIDE SEQUENCE [LARGE SCALE GENOMIC DNA]</scope>
</reference>
<evidence type="ECO:0000313" key="4">
    <source>
        <dbReference type="Proteomes" id="UP000031443"/>
    </source>
</evidence>
<proteinExistence type="predicted"/>
<dbReference type="InterPro" id="IPR050514">
    <property type="entry name" value="WAP_four-disulfide_core"/>
</dbReference>
<name>M7AZ14_CHEMY</name>
<dbReference type="InterPro" id="IPR036645">
    <property type="entry name" value="Elafin-like_sf"/>
</dbReference>
<dbReference type="SUPFAM" id="SSF57256">
    <property type="entry name" value="Elafin-like"/>
    <property type="match status" value="3"/>
</dbReference>
<dbReference type="GO" id="GO:0004867">
    <property type="term" value="F:serine-type endopeptidase inhibitor activity"/>
    <property type="evidence" value="ECO:0007669"/>
    <property type="project" value="TreeGrafter"/>
</dbReference>
<dbReference type="Gene3D" id="4.10.75.10">
    <property type="entry name" value="Elafin-like"/>
    <property type="match status" value="3"/>
</dbReference>
<organism evidence="3 4">
    <name type="scientific">Chelonia mydas</name>
    <name type="common">Green sea-turtle</name>
    <name type="synonym">Chelonia agassizi</name>
    <dbReference type="NCBI Taxonomy" id="8469"/>
    <lineage>
        <taxon>Eukaryota</taxon>
        <taxon>Metazoa</taxon>
        <taxon>Chordata</taxon>
        <taxon>Craniata</taxon>
        <taxon>Vertebrata</taxon>
        <taxon>Euteleostomi</taxon>
        <taxon>Archelosauria</taxon>
        <taxon>Testudinata</taxon>
        <taxon>Testudines</taxon>
        <taxon>Cryptodira</taxon>
        <taxon>Durocryptodira</taxon>
        <taxon>Americhelydia</taxon>
        <taxon>Chelonioidea</taxon>
        <taxon>Cheloniidae</taxon>
        <taxon>Chelonia</taxon>
    </lineage>
</organism>
<feature type="region of interest" description="Disordered" evidence="1">
    <location>
        <begin position="335"/>
        <end position="355"/>
    </location>
</feature>
<dbReference type="Proteomes" id="UP000031443">
    <property type="component" value="Unassembled WGS sequence"/>
</dbReference>
<dbReference type="PANTHER" id="PTHR19441:SF95">
    <property type="entry name" value="PERLWAPIN ISOFORM X1"/>
    <property type="match status" value="1"/>
</dbReference>